<proteinExistence type="predicted"/>
<reference evidence="3" key="2">
    <citation type="submission" date="2019-01" db="EMBL/GenBank/DDBJ databases">
        <title>Genome sequence of Desulfonema ishimotonii strain Tokyo 01.</title>
        <authorList>
            <person name="Fukui M."/>
        </authorList>
    </citation>
    <scope>NUCLEOTIDE SEQUENCE [LARGE SCALE GENOMIC DNA]</scope>
    <source>
        <strain evidence="3">Tokyo 01</strain>
    </source>
</reference>
<name>A0A401FTT5_9BACT</name>
<reference evidence="3" key="1">
    <citation type="submission" date="2017-11" db="EMBL/GenBank/DDBJ databases">
        <authorList>
            <person name="Watanabe M."/>
            <person name="Kojima H."/>
        </authorList>
    </citation>
    <scope>NUCLEOTIDE SEQUENCE [LARGE SCALE GENOMIC DNA]</scope>
    <source>
        <strain evidence="3">Tokyo 01</strain>
    </source>
</reference>
<dbReference type="Proteomes" id="UP000288096">
    <property type="component" value="Unassembled WGS sequence"/>
</dbReference>
<comment type="caution">
    <text evidence="2">The sequence shown here is derived from an EMBL/GenBank/DDBJ whole genome shotgun (WGS) entry which is preliminary data.</text>
</comment>
<feature type="region of interest" description="Disordered" evidence="1">
    <location>
        <begin position="346"/>
        <end position="367"/>
    </location>
</feature>
<organism evidence="2 3">
    <name type="scientific">Desulfonema ishimotonii</name>
    <dbReference type="NCBI Taxonomy" id="45657"/>
    <lineage>
        <taxon>Bacteria</taxon>
        <taxon>Pseudomonadati</taxon>
        <taxon>Thermodesulfobacteriota</taxon>
        <taxon>Desulfobacteria</taxon>
        <taxon>Desulfobacterales</taxon>
        <taxon>Desulfococcaceae</taxon>
        <taxon>Desulfonema</taxon>
    </lineage>
</organism>
<keyword evidence="3" id="KW-1185">Reference proteome</keyword>
<sequence>MKRWKLAIGAVIITTGLALFLLYGTVGRLDEKNTETEPEIENVRILYSNSVKGLLNDPEFRKMMKTRYGLVVTGARHNGPDTAADALETADGLWFSGGLSARRFAARHTGLPYPARSVFYTALVCYTWPDIARTLIQNGIVRVRGHHRVLAEPAKLWRLTDEGRTWAALGLRDQNGPVIIRAAHPGRSDSGELAAAWIALSRTGEEPPGTGRGRDVLTELSDIYKKMGTPEPSSAALFNQYVKRGQWAFPLILAEENLFAGFWREFPTYRDTIENGVRMVIPDPAMRIDHIFIPLTPKGERFLAALQGDAVRKFAWSAYGLRSETSADQDMPPLFGKVGLPEQLRATAPVPPPETLRELVRSATAGE</sequence>
<dbReference type="AlphaFoldDB" id="A0A401FTT5"/>
<evidence type="ECO:0000256" key="1">
    <source>
        <dbReference type="SAM" id="MobiDB-lite"/>
    </source>
</evidence>
<protein>
    <submittedName>
        <fullName evidence="2">Uncharacterized protein</fullName>
    </submittedName>
</protein>
<evidence type="ECO:0000313" key="2">
    <source>
        <dbReference type="EMBL" id="GBC60358.1"/>
    </source>
</evidence>
<evidence type="ECO:0000313" key="3">
    <source>
        <dbReference type="Proteomes" id="UP000288096"/>
    </source>
</evidence>
<accession>A0A401FTT5</accession>
<gene>
    <name evidence="2" type="ORF">DENIS_1309</name>
</gene>
<dbReference type="EMBL" id="BEXT01000001">
    <property type="protein sequence ID" value="GBC60358.1"/>
    <property type="molecule type" value="Genomic_DNA"/>
</dbReference>